<feature type="compositionally biased region" description="Acidic residues" evidence="15">
    <location>
        <begin position="1469"/>
        <end position="1481"/>
    </location>
</feature>
<dbReference type="FunFam" id="3.40.50.670:FF:000001">
    <property type="entry name" value="DNA topoisomerase 2"/>
    <property type="match status" value="2"/>
</dbReference>
<dbReference type="CDD" id="cd00187">
    <property type="entry name" value="TOP4c"/>
    <property type="match status" value="1"/>
</dbReference>
<gene>
    <name evidence="18" type="ORF">IMG5_099230</name>
</gene>
<dbReference type="PANTHER" id="PTHR10169">
    <property type="entry name" value="DNA TOPOISOMERASE/GYRASE"/>
    <property type="match status" value="1"/>
</dbReference>
<dbReference type="OMA" id="DVKPHMI"/>
<comment type="function">
    <text evidence="13">Control of topological states of DNA by transient breakage and subsequent rejoining of DNA strands. Topoisomerase II makes double-strand breaks.</text>
</comment>
<keyword evidence="8" id="KW-0460">Magnesium</keyword>
<comment type="catalytic activity">
    <reaction evidence="1 12 13">
        <text>ATP-dependent breakage, passage and rejoining of double-stranded DNA.</text>
        <dbReference type="EC" id="5.6.2.2"/>
    </reaction>
</comment>
<dbReference type="RefSeq" id="XP_004035447.1">
    <property type="nucleotide sequence ID" value="XM_004035399.1"/>
</dbReference>
<dbReference type="STRING" id="857967.G0QS48"/>
<dbReference type="PROSITE" id="PS00177">
    <property type="entry name" value="TOPOISOMERASE_II"/>
    <property type="match status" value="1"/>
</dbReference>
<dbReference type="CDD" id="cd03365">
    <property type="entry name" value="TOPRIM_TopoIIA"/>
    <property type="match status" value="1"/>
</dbReference>
<evidence type="ECO:0000256" key="11">
    <source>
        <dbReference type="ARBA" id="ARBA00023235"/>
    </source>
</evidence>
<dbReference type="SMART" id="SM00433">
    <property type="entry name" value="TOP2c"/>
    <property type="match status" value="1"/>
</dbReference>
<dbReference type="InterPro" id="IPR031660">
    <property type="entry name" value="TOPRIM_C"/>
</dbReference>
<feature type="compositionally biased region" description="Basic and acidic residues" evidence="15">
    <location>
        <begin position="1218"/>
        <end position="1229"/>
    </location>
</feature>
<dbReference type="GO" id="GO:0005634">
    <property type="term" value="C:nucleus"/>
    <property type="evidence" value="ECO:0007669"/>
    <property type="project" value="TreeGrafter"/>
</dbReference>
<dbReference type="SUPFAM" id="SSF55874">
    <property type="entry name" value="ATPase domain of HSP90 chaperone/DNA topoisomerase II/histidine kinase"/>
    <property type="match status" value="1"/>
</dbReference>
<comment type="cofactor">
    <cofactor evidence="3">
        <name>Mg(2+)</name>
        <dbReference type="ChEBI" id="CHEBI:18420"/>
    </cofactor>
</comment>
<keyword evidence="14" id="KW-0175">Coiled coil</keyword>
<dbReference type="GO" id="GO:0003677">
    <property type="term" value="F:DNA binding"/>
    <property type="evidence" value="ECO:0007669"/>
    <property type="project" value="UniProtKB-UniRule"/>
</dbReference>
<evidence type="ECO:0000313" key="18">
    <source>
        <dbReference type="EMBL" id="EGR31961.1"/>
    </source>
</evidence>
<dbReference type="InterPro" id="IPR013760">
    <property type="entry name" value="Topo_IIA-like_dom_sf"/>
</dbReference>
<keyword evidence="19" id="KW-1185">Reference proteome</keyword>
<keyword evidence="7 13" id="KW-0067">ATP-binding</keyword>
<feature type="region of interest" description="Disordered" evidence="15">
    <location>
        <begin position="1314"/>
        <end position="1338"/>
    </location>
</feature>
<keyword evidence="6 13" id="KW-0547">Nucleotide-binding</keyword>
<reference evidence="18 19" key="1">
    <citation type="submission" date="2011-07" db="EMBL/GenBank/DDBJ databases">
        <authorList>
            <person name="Coyne R."/>
            <person name="Brami D."/>
            <person name="Johnson J."/>
            <person name="Hostetler J."/>
            <person name="Hannick L."/>
            <person name="Clark T."/>
            <person name="Cassidy-Hanley D."/>
            <person name="Inman J."/>
        </authorList>
    </citation>
    <scope>NUCLEOTIDE SEQUENCE [LARGE SCALE GENOMIC DNA]</scope>
    <source>
        <strain evidence="18 19">G5</strain>
    </source>
</reference>
<dbReference type="InParanoid" id="G0QS48"/>
<dbReference type="InterPro" id="IPR001154">
    <property type="entry name" value="TopoII_euk"/>
</dbReference>
<dbReference type="EC" id="5.6.2.2" evidence="13"/>
<accession>G0QS48</accession>
<dbReference type="eggNOG" id="KOG0355">
    <property type="taxonomic scope" value="Eukaryota"/>
</dbReference>
<dbReference type="GO" id="GO:0005524">
    <property type="term" value="F:ATP binding"/>
    <property type="evidence" value="ECO:0007669"/>
    <property type="project" value="UniProtKB-UniRule"/>
</dbReference>
<dbReference type="FunCoup" id="G0QS48">
    <property type="interactions" value="377"/>
</dbReference>
<dbReference type="Gene3D" id="3.90.199.10">
    <property type="entry name" value="Topoisomerase II, domain 5"/>
    <property type="match status" value="1"/>
</dbReference>
<dbReference type="FunFam" id="3.30.230.10:FF:000008">
    <property type="entry name" value="DNA topoisomerase 2"/>
    <property type="match status" value="1"/>
</dbReference>
<protein>
    <recommendedName>
        <fullName evidence="13">DNA topoisomerase 2</fullName>
        <ecNumber evidence="13">5.6.2.2</ecNumber>
    </recommendedName>
</protein>
<dbReference type="PROSITE" id="PS50880">
    <property type="entry name" value="TOPRIM"/>
    <property type="match status" value="1"/>
</dbReference>
<dbReference type="Gene3D" id="3.40.50.670">
    <property type="match status" value="1"/>
</dbReference>
<sequence length="1481" mass="173677">MTSIEHTYQKKTQLEHILLRPDTYVGSVQQQTQQLWVLSKDGQSFENRNITYVPALYKIFDEILVNASDNYQRDKRMKKLDVTIDNEKNIISIYNDGASIPVQIHKQYNVYVSEMIFGQLLTSSNYNDHEKKVTGGRNGYGAKLTNIFSKKFSIETADSKNKLKLTMTWSKNMQEREEPKITKYTEADYTRISFEPDLKRFHMQKLDDDILDLMKKRVYDMAGIIGGSVRVFLNGKKIEINNFSEYCDFYLKNSDYNESREIIKVADNKNTNNERWEIIASVSEGQFQQVSFVNSICTTKGGTHVNYITDQLCERLLEKLKSKQKGSSNIKQFQIKNHIWIFINALIENPSFDSQTKETLTLKQQDFGSQCIVSEKFLKDYLKTGILENILVQIKAKEQAKMKKALSSNKQSRLLGIPKLEDANDAGTRLGDQCTLFVTEGDSAKALAMSGIEVVGRDKFGVFPLKGKMLNVREASVKQITENQEIQNIIKIMGLKLGAKYENTKSLRYGSIAIMADQDHDGSHIKGLFINFIQNFWPSLFEMKGFLKEFVTPIVKVRKGEQSLSFFSLHDFKKWKNSLGDNSNQWKTKYYKGLGTSTDMEAREYFQNVEKHMISFTYLNDEDEESIDLAFNKKKADARKEWLNAFNEDDNVDHTQKNLRYKDFVHKELINFSISDNARSIPNICDGLKTGQRKILFACFKRNLKQEIKVAQLSGYVAEHSAYHHGEQSLAQTITGMAQNFVGSNNINLLMPIGQFGSRNMGGKEAASARYIHTNLNKITRVIFPQNDDYILQYLEDDGYLVEPKYYLPIIPMVLVNGAEGIGTGWSTSIPQYNPREIVQSIQKRMEGENWEQLIPWYKGYQGEIENNDKGQYNVKGRASIIGENLVEITELPIKKWTRDFKNFLEEKMESSKDKEQEIEDIKEYHTGNNVRFEVKMVNGMLDKILKEGGLDKYFKLVSSISTSNMVLFNHEGKIVKYNNIQEIMEDFYKLRLDLYKQRKEFLASKILRDLEILNNKKRFILSVIEEKLDIKNTKKKEILKQLVALRFVEMRNMPKIKQSNKFLNEKLNQDEENSEFQEEETTFKEFNYLLQMPIWNLSYEKIEEIKNQCEQKEKELAEILKKDVKDIWKDDLNEFVNVLNEIEENEDIEKQERFKKITSKNGKKKNKKDGDDLDFEFKNKQKQNQQKQQQTQRKNIKKNYNEDEMEEEDEDEFVIQKQEKQKPKEIKTKQNNQQEQEQKLELQKQQQEQKSQQQEILKKQDNLQSTLDKYLVNFNSTKTPENQVFDLKSINLKENYELPLEERIKIRQFQQKLESSKKENMNQDEDKQEVKSVKKKTTKVIESDKKKEIKNNKMFNCKRKIISDSDDLFDEVKNLLKDEIFETKQKTVKKDQIEKNDIKDKTIKKIKINNENDNGDKLNIIKNNKKRGQNKDKQIIETPIKDEDNKKEKLKNQQTTRTQRNRKKIVYQEDDEDDDDEEFY</sequence>
<dbReference type="Gene3D" id="1.10.268.10">
    <property type="entry name" value="Topoisomerase, domain 3"/>
    <property type="match status" value="1"/>
</dbReference>
<evidence type="ECO:0000256" key="8">
    <source>
        <dbReference type="ARBA" id="ARBA00022842"/>
    </source>
</evidence>
<dbReference type="Pfam" id="PF01751">
    <property type="entry name" value="Toprim"/>
    <property type="match status" value="1"/>
</dbReference>
<dbReference type="SUPFAM" id="SSF56719">
    <property type="entry name" value="Type II DNA topoisomerase"/>
    <property type="match status" value="1"/>
</dbReference>
<dbReference type="Pfam" id="PF16898">
    <property type="entry name" value="TOPRIM_C"/>
    <property type="match status" value="1"/>
</dbReference>
<dbReference type="FunFam" id="3.30.565.10:FF:000004">
    <property type="entry name" value="DNA topoisomerase 2"/>
    <property type="match status" value="1"/>
</dbReference>
<feature type="compositionally biased region" description="Basic and acidic residues" evidence="15">
    <location>
        <begin position="1315"/>
        <end position="1333"/>
    </location>
</feature>
<evidence type="ECO:0000256" key="14">
    <source>
        <dbReference type="SAM" id="Coils"/>
    </source>
</evidence>
<evidence type="ECO:0000256" key="10">
    <source>
        <dbReference type="ARBA" id="ARBA00023125"/>
    </source>
</evidence>
<dbReference type="InterPro" id="IPR013506">
    <property type="entry name" value="Topo_IIA_bsu_dom2"/>
</dbReference>
<feature type="compositionally biased region" description="Basic and acidic residues" evidence="15">
    <location>
        <begin position="1430"/>
        <end position="1452"/>
    </location>
</feature>
<evidence type="ECO:0000256" key="6">
    <source>
        <dbReference type="ARBA" id="ARBA00022741"/>
    </source>
</evidence>
<dbReference type="CDD" id="cd03481">
    <property type="entry name" value="TopoIIA_Trans_ScTopoIIA"/>
    <property type="match status" value="1"/>
</dbReference>
<keyword evidence="18" id="KW-0808">Transferase</keyword>
<dbReference type="GO" id="GO:0000712">
    <property type="term" value="P:resolution of meiotic recombination intermediates"/>
    <property type="evidence" value="ECO:0007669"/>
    <property type="project" value="TreeGrafter"/>
</dbReference>
<dbReference type="PRINTS" id="PR01158">
    <property type="entry name" value="TOPISMRASEII"/>
</dbReference>
<evidence type="ECO:0000256" key="7">
    <source>
        <dbReference type="ARBA" id="ARBA00022840"/>
    </source>
</evidence>
<dbReference type="InterPro" id="IPR036890">
    <property type="entry name" value="HATPase_C_sf"/>
</dbReference>
<dbReference type="InterPro" id="IPR002205">
    <property type="entry name" value="Topo_IIA_dom_A"/>
</dbReference>
<keyword evidence="10 12" id="KW-0238">DNA-binding</keyword>
<dbReference type="InterPro" id="IPR034157">
    <property type="entry name" value="TOPRIM_TopoII"/>
</dbReference>
<proteinExistence type="inferred from homology"/>
<evidence type="ECO:0000256" key="12">
    <source>
        <dbReference type="PROSITE-ProRule" id="PRU01384"/>
    </source>
</evidence>
<dbReference type="InterPro" id="IPR013757">
    <property type="entry name" value="Topo_IIA_A_a_sf"/>
</dbReference>
<dbReference type="InterPro" id="IPR050634">
    <property type="entry name" value="DNA_Topoisomerase_II"/>
</dbReference>
<dbReference type="GO" id="GO:0003918">
    <property type="term" value="F:DNA topoisomerase type II (double strand cut, ATP-hydrolyzing) activity"/>
    <property type="evidence" value="ECO:0007669"/>
    <property type="project" value="UniProtKB-UniRule"/>
</dbReference>
<dbReference type="GO" id="GO:0006265">
    <property type="term" value="P:DNA topological change"/>
    <property type="evidence" value="ECO:0007669"/>
    <property type="project" value="UniProtKB-UniRule"/>
</dbReference>
<dbReference type="InterPro" id="IPR013758">
    <property type="entry name" value="Topo_IIA_A/C_ab"/>
</dbReference>
<dbReference type="PROSITE" id="PS52040">
    <property type="entry name" value="TOPO_IIA"/>
    <property type="match status" value="1"/>
</dbReference>
<keyword evidence="18" id="KW-0378">Hydrolase</keyword>
<dbReference type="Gene3D" id="3.30.230.10">
    <property type="match status" value="1"/>
</dbReference>
<feature type="compositionally biased region" description="Low complexity" evidence="15">
    <location>
        <begin position="1183"/>
        <end position="1194"/>
    </location>
</feature>
<keyword evidence="18" id="KW-0012">Acyltransferase</keyword>
<feature type="domain" description="Topo IIA-type catalytic" evidence="17">
    <location>
        <begin position="681"/>
        <end position="1133"/>
    </location>
</feature>
<evidence type="ECO:0000256" key="15">
    <source>
        <dbReference type="SAM" id="MobiDB-lite"/>
    </source>
</evidence>
<dbReference type="Pfam" id="PF00204">
    <property type="entry name" value="DNA_gyraseB"/>
    <property type="match status" value="1"/>
</dbReference>
<evidence type="ECO:0000256" key="4">
    <source>
        <dbReference type="ARBA" id="ARBA00011080"/>
    </source>
</evidence>
<evidence type="ECO:0000256" key="1">
    <source>
        <dbReference type="ARBA" id="ARBA00000185"/>
    </source>
</evidence>
<dbReference type="GeneID" id="14908113"/>
<dbReference type="InterPro" id="IPR006171">
    <property type="entry name" value="TOPRIM_dom"/>
</dbReference>
<dbReference type="InterPro" id="IPR014721">
    <property type="entry name" value="Ribsml_uS5_D2-typ_fold_subgr"/>
</dbReference>
<comment type="subunit">
    <text evidence="13">Homodimer.</text>
</comment>
<dbReference type="SMR" id="G0QS48"/>
<dbReference type="Gene3D" id="3.30.1360.40">
    <property type="match status" value="1"/>
</dbReference>
<dbReference type="GO" id="GO:0046872">
    <property type="term" value="F:metal ion binding"/>
    <property type="evidence" value="ECO:0007669"/>
    <property type="project" value="UniProtKB-KW"/>
</dbReference>
<keyword evidence="5" id="KW-0479">Metal-binding</keyword>
<comment type="cofactor">
    <cofactor evidence="2">
        <name>Ca(2+)</name>
        <dbReference type="ChEBI" id="CHEBI:29108"/>
    </cofactor>
</comment>
<evidence type="ECO:0000256" key="2">
    <source>
        <dbReference type="ARBA" id="ARBA00001913"/>
    </source>
</evidence>
<dbReference type="FunFam" id="3.30.1360.40:FF:000003">
    <property type="entry name" value="DNA topoisomerase 2"/>
    <property type="match status" value="1"/>
</dbReference>
<evidence type="ECO:0000256" key="9">
    <source>
        <dbReference type="ARBA" id="ARBA00023029"/>
    </source>
</evidence>
<dbReference type="InterPro" id="IPR020568">
    <property type="entry name" value="Ribosomal_Su5_D2-typ_SF"/>
</dbReference>
<dbReference type="FunFam" id="3.90.199.10:FF:000002">
    <property type="entry name" value="DNA topoisomerase 2"/>
    <property type="match status" value="1"/>
</dbReference>
<dbReference type="InterPro" id="IPR018522">
    <property type="entry name" value="TopoIIA_CS"/>
</dbReference>
<keyword evidence="11 12" id="KW-0413">Isomerase</keyword>
<name>G0QS48_ICHMU</name>
<dbReference type="Proteomes" id="UP000008983">
    <property type="component" value="Unassembled WGS sequence"/>
</dbReference>
<evidence type="ECO:0000259" key="16">
    <source>
        <dbReference type="PROSITE" id="PS50880"/>
    </source>
</evidence>
<dbReference type="InterPro" id="IPR001241">
    <property type="entry name" value="Topo_IIA"/>
</dbReference>
<dbReference type="SMART" id="SM00434">
    <property type="entry name" value="TOP4c"/>
    <property type="match status" value="1"/>
</dbReference>
<dbReference type="GO" id="GO:0016787">
    <property type="term" value="F:hydrolase activity"/>
    <property type="evidence" value="ECO:0007669"/>
    <property type="project" value="UniProtKB-KW"/>
</dbReference>
<feature type="coiled-coil region" evidence="14">
    <location>
        <begin position="1061"/>
        <end position="1146"/>
    </location>
</feature>
<evidence type="ECO:0000256" key="5">
    <source>
        <dbReference type="ARBA" id="ARBA00022723"/>
    </source>
</evidence>
<feature type="compositionally biased region" description="Acidic residues" evidence="15">
    <location>
        <begin position="1203"/>
        <end position="1214"/>
    </location>
</feature>
<dbReference type="CDD" id="cd16930">
    <property type="entry name" value="HATPase_TopII-like"/>
    <property type="match status" value="1"/>
</dbReference>
<dbReference type="SUPFAM" id="SSF54211">
    <property type="entry name" value="Ribosomal protein S5 domain 2-like"/>
    <property type="match status" value="1"/>
</dbReference>
<feature type="compositionally biased region" description="Low complexity" evidence="15">
    <location>
        <begin position="1244"/>
        <end position="1256"/>
    </location>
</feature>
<keyword evidence="9 12" id="KW-0799">Topoisomerase</keyword>
<dbReference type="PRINTS" id="PR00418">
    <property type="entry name" value="TPI2FAMILY"/>
</dbReference>
<dbReference type="OrthoDB" id="276498at2759"/>
<dbReference type="PANTHER" id="PTHR10169:SF38">
    <property type="entry name" value="DNA TOPOISOMERASE 2"/>
    <property type="match status" value="1"/>
</dbReference>
<feature type="active site" description="O-(5'-phospho-DNA)-tyrosine intermediate" evidence="12">
    <location>
        <position position="771"/>
    </location>
</feature>
<dbReference type="Gene3D" id="3.30.1490.30">
    <property type="match status" value="1"/>
</dbReference>
<comment type="similarity">
    <text evidence="4 13">Belongs to the type II topoisomerase family.</text>
</comment>
<evidence type="ECO:0000313" key="19">
    <source>
        <dbReference type="Proteomes" id="UP000008983"/>
    </source>
</evidence>
<dbReference type="GO" id="GO:0000819">
    <property type="term" value="P:sister chromatid segregation"/>
    <property type="evidence" value="ECO:0007669"/>
    <property type="project" value="TreeGrafter"/>
</dbReference>
<evidence type="ECO:0000256" key="13">
    <source>
        <dbReference type="RuleBase" id="RU362094"/>
    </source>
</evidence>
<dbReference type="FunFam" id="3.30.1490.30:FF:000001">
    <property type="entry name" value="DNA topoisomerase 2"/>
    <property type="match status" value="1"/>
</dbReference>
<dbReference type="Gene3D" id="3.30.565.10">
    <property type="entry name" value="Histidine kinase-like ATPase, C-terminal domain"/>
    <property type="match status" value="1"/>
</dbReference>
<feature type="domain" description="Toprim" evidence="16">
    <location>
        <begin position="434"/>
        <end position="548"/>
    </location>
</feature>
<feature type="region of interest" description="Disordered" evidence="15">
    <location>
        <begin position="1411"/>
        <end position="1481"/>
    </location>
</feature>
<evidence type="ECO:0000256" key="3">
    <source>
        <dbReference type="ARBA" id="ARBA00001946"/>
    </source>
</evidence>
<feature type="region of interest" description="Disordered" evidence="15">
    <location>
        <begin position="1180"/>
        <end position="1258"/>
    </location>
</feature>
<dbReference type="GO" id="GO:0016746">
    <property type="term" value="F:acyltransferase activity"/>
    <property type="evidence" value="ECO:0007669"/>
    <property type="project" value="UniProtKB-KW"/>
</dbReference>
<evidence type="ECO:0000259" key="17">
    <source>
        <dbReference type="PROSITE" id="PS52040"/>
    </source>
</evidence>
<dbReference type="InterPro" id="IPR013759">
    <property type="entry name" value="Topo_IIA_B_C"/>
</dbReference>
<dbReference type="Pfam" id="PF00521">
    <property type="entry name" value="DNA_topoisoIV"/>
    <property type="match status" value="1"/>
</dbReference>
<dbReference type="EMBL" id="GL983805">
    <property type="protein sequence ID" value="EGR31961.1"/>
    <property type="molecule type" value="Genomic_DNA"/>
</dbReference>
<organism evidence="18 19">
    <name type="scientific">Ichthyophthirius multifiliis</name>
    <name type="common">White spot disease agent</name>
    <name type="synonym">Ich</name>
    <dbReference type="NCBI Taxonomy" id="5932"/>
    <lineage>
        <taxon>Eukaryota</taxon>
        <taxon>Sar</taxon>
        <taxon>Alveolata</taxon>
        <taxon>Ciliophora</taxon>
        <taxon>Intramacronucleata</taxon>
        <taxon>Oligohymenophorea</taxon>
        <taxon>Hymenostomatida</taxon>
        <taxon>Ophryoglenina</taxon>
        <taxon>Ichthyophthirius</taxon>
    </lineage>
</organism>